<dbReference type="InterPro" id="IPR003148">
    <property type="entry name" value="RCK_N"/>
</dbReference>
<evidence type="ECO:0000313" key="12">
    <source>
        <dbReference type="EMBL" id="PZR07183.1"/>
    </source>
</evidence>
<keyword evidence="4 10" id="KW-0812">Transmembrane</keyword>
<accession>A0A2W5T2S2</accession>
<dbReference type="PANTHER" id="PTHR31563:SF10">
    <property type="entry name" value="ION CHANNEL POLLUX-RELATED"/>
    <property type="match status" value="1"/>
</dbReference>
<comment type="caution">
    <text evidence="12">The sequence shown here is derived from an EMBL/GenBank/DDBJ whole genome shotgun (WGS) entry which is preliminary data.</text>
</comment>
<evidence type="ECO:0000256" key="9">
    <source>
        <dbReference type="SAM" id="MobiDB-lite"/>
    </source>
</evidence>
<dbReference type="GO" id="GO:0034220">
    <property type="term" value="P:monoatomic ion transmembrane transport"/>
    <property type="evidence" value="ECO:0007669"/>
    <property type="project" value="UniProtKB-KW"/>
</dbReference>
<evidence type="ECO:0000256" key="1">
    <source>
        <dbReference type="ARBA" id="ARBA00004127"/>
    </source>
</evidence>
<reference evidence="12 13" key="1">
    <citation type="submission" date="2017-08" db="EMBL/GenBank/DDBJ databases">
        <title>Infants hospitalized years apart are colonized by the same room-sourced microbial strains.</title>
        <authorList>
            <person name="Brooks B."/>
            <person name="Olm M.R."/>
            <person name="Firek B.A."/>
            <person name="Baker R."/>
            <person name="Thomas B.C."/>
            <person name="Morowitz M.J."/>
            <person name="Banfield J.F."/>
        </authorList>
    </citation>
    <scope>NUCLEOTIDE SEQUENCE [LARGE SCALE GENOMIC DNA]</scope>
    <source>
        <strain evidence="12">S2_003_000_R2_14</strain>
    </source>
</reference>
<evidence type="ECO:0000256" key="10">
    <source>
        <dbReference type="SAM" id="Phobius"/>
    </source>
</evidence>
<evidence type="ECO:0000256" key="2">
    <source>
        <dbReference type="ARBA" id="ARBA00008577"/>
    </source>
</evidence>
<name>A0A2W5T2S2_9BACT</name>
<dbReference type="SUPFAM" id="SSF81324">
    <property type="entry name" value="Voltage-gated potassium channels"/>
    <property type="match status" value="1"/>
</dbReference>
<evidence type="ECO:0000259" key="11">
    <source>
        <dbReference type="PROSITE" id="PS51201"/>
    </source>
</evidence>
<evidence type="ECO:0000256" key="3">
    <source>
        <dbReference type="ARBA" id="ARBA00022448"/>
    </source>
</evidence>
<evidence type="ECO:0000313" key="13">
    <source>
        <dbReference type="Proteomes" id="UP000249061"/>
    </source>
</evidence>
<evidence type="ECO:0000256" key="4">
    <source>
        <dbReference type="ARBA" id="ARBA00022692"/>
    </source>
</evidence>
<evidence type="ECO:0000256" key="5">
    <source>
        <dbReference type="ARBA" id="ARBA00022989"/>
    </source>
</evidence>
<feature type="domain" description="RCK N-terminal" evidence="11">
    <location>
        <begin position="401"/>
        <end position="542"/>
    </location>
</feature>
<gene>
    <name evidence="12" type="ORF">DI536_28405</name>
</gene>
<feature type="region of interest" description="Disordered" evidence="9">
    <location>
        <begin position="641"/>
        <end position="716"/>
    </location>
</feature>
<dbReference type="Pfam" id="PF06241">
    <property type="entry name" value="Castor_Poll_mid"/>
    <property type="match status" value="1"/>
</dbReference>
<keyword evidence="8" id="KW-0407">Ion channel</keyword>
<dbReference type="SUPFAM" id="SSF51735">
    <property type="entry name" value="NAD(P)-binding Rossmann-fold domains"/>
    <property type="match status" value="1"/>
</dbReference>
<keyword evidence="3" id="KW-0813">Transport</keyword>
<comment type="subcellular location">
    <subcellularLocation>
        <location evidence="1">Endomembrane system</location>
        <topology evidence="1">Multi-pass membrane protein</topology>
    </subcellularLocation>
</comment>
<protein>
    <recommendedName>
        <fullName evidence="11">RCK N-terminal domain-containing protein</fullName>
    </recommendedName>
</protein>
<dbReference type="PANTHER" id="PTHR31563">
    <property type="entry name" value="ION CHANNEL POLLUX-RELATED"/>
    <property type="match status" value="1"/>
</dbReference>
<feature type="domain" description="RCK N-terminal" evidence="11">
    <location>
        <begin position="133"/>
        <end position="279"/>
    </location>
</feature>
<dbReference type="GO" id="GO:0012505">
    <property type="term" value="C:endomembrane system"/>
    <property type="evidence" value="ECO:0007669"/>
    <property type="project" value="UniProtKB-SubCell"/>
</dbReference>
<dbReference type="InterPro" id="IPR010420">
    <property type="entry name" value="CASTOR/POLLUX/SYM8_dom"/>
</dbReference>
<dbReference type="Proteomes" id="UP000249061">
    <property type="component" value="Unassembled WGS sequence"/>
</dbReference>
<dbReference type="Gene3D" id="3.40.50.720">
    <property type="entry name" value="NAD(P)-binding Rossmann-like Domain"/>
    <property type="match status" value="2"/>
</dbReference>
<dbReference type="InterPro" id="IPR036291">
    <property type="entry name" value="NAD(P)-bd_dom_sf"/>
</dbReference>
<dbReference type="GO" id="GO:0006813">
    <property type="term" value="P:potassium ion transport"/>
    <property type="evidence" value="ECO:0007669"/>
    <property type="project" value="InterPro"/>
</dbReference>
<organism evidence="12 13">
    <name type="scientific">Archangium gephyra</name>
    <dbReference type="NCBI Taxonomy" id="48"/>
    <lineage>
        <taxon>Bacteria</taxon>
        <taxon>Pseudomonadati</taxon>
        <taxon>Myxococcota</taxon>
        <taxon>Myxococcia</taxon>
        <taxon>Myxococcales</taxon>
        <taxon>Cystobacterineae</taxon>
        <taxon>Archangiaceae</taxon>
        <taxon>Archangium</taxon>
    </lineage>
</organism>
<feature type="transmembrane region" description="Helical" evidence="10">
    <location>
        <begin position="92"/>
        <end position="117"/>
    </location>
</feature>
<sequence>MSDTSDVPSFGDKVRYQVDRFLSWSPMARFVGLFALSLILVMTNAFLAFLVMPKPTEEGAEPFDFFEAMWWATGRVADAGTMGDDSGTLVRAVAILTTLCGVGVVALLIGLVSSTIGDKIEDLRKGKSPVIDEDHTLILGYGEKVFAILRELREANSNQKFASIVILSPTEKEEVENAVRERMGDLGPTRVVVRQGSPSSVHDLKKVGAGRAKSIIIINEDKADDGDEAASDLEAIKALLALRRVNGALSKNHAVVEIADSGRRAVIEQLGAGGVEVVAMAETLSRMMVQTARQNGLAAVYRDLLTYEGSEFYFKNFPELAGTSFGDAQWKMKDAVVCGVRTVSGKGIASCIINPSDEYVLGDRDELLVIAEDDDSFSLTADHQPVVPEAFRGADPIQRKPERLLVCGTSPKLGDMLKEFDNYVLPGSEAWLMPGQEMEAFSEFIKEQVGSLKNLRLKHVEGDPTSPDALRKVISPDFAVAMVVADTDSDAEEADAKTVITVLLLRDMFRALGDRKPRIISEILDLRTKDLLETDYGADFVVSSEMTSMLLAQVSERRELNAVFADLFDSDGNEVYLKRAACYTVLAHTTNWLSVQKVARDRREVAIGYLKFGKTPIINPSQTEDLVFAAEDRVIVLAEDDSEAAGDQRGGELSQPPVVVKTEQQPAISERTPAAGRSALLPPEPTTPEARAISAGPRVGGPSTMPRPPLPPGNKK</sequence>
<evidence type="ECO:0000256" key="7">
    <source>
        <dbReference type="ARBA" id="ARBA00023136"/>
    </source>
</evidence>
<dbReference type="Pfam" id="PF22614">
    <property type="entry name" value="Slo-like_RCK"/>
    <property type="match status" value="1"/>
</dbReference>
<proteinExistence type="inferred from homology"/>
<keyword evidence="7 10" id="KW-0472">Membrane</keyword>
<dbReference type="EMBL" id="QFQP01000033">
    <property type="protein sequence ID" value="PZR07183.1"/>
    <property type="molecule type" value="Genomic_DNA"/>
</dbReference>
<evidence type="ECO:0000256" key="8">
    <source>
        <dbReference type="ARBA" id="ARBA00023303"/>
    </source>
</evidence>
<keyword evidence="6" id="KW-0406">Ion transport</keyword>
<feature type="compositionally biased region" description="Pro residues" evidence="9">
    <location>
        <begin position="705"/>
        <end position="716"/>
    </location>
</feature>
<dbReference type="PROSITE" id="PS51201">
    <property type="entry name" value="RCK_N"/>
    <property type="match status" value="2"/>
</dbReference>
<feature type="transmembrane region" description="Helical" evidence="10">
    <location>
        <begin position="30"/>
        <end position="52"/>
    </location>
</feature>
<evidence type="ECO:0000256" key="6">
    <source>
        <dbReference type="ARBA" id="ARBA00023065"/>
    </source>
</evidence>
<dbReference type="AlphaFoldDB" id="A0A2W5T2S2"/>
<comment type="similarity">
    <text evidence="2">Belongs to the castor/pollux (TC 1.A.1.23) family.</text>
</comment>
<keyword evidence="5 10" id="KW-1133">Transmembrane helix</keyword>
<dbReference type="InterPro" id="IPR044849">
    <property type="entry name" value="CASTOR/POLLUX/SYM8-like"/>
</dbReference>